<evidence type="ECO:0000313" key="10">
    <source>
        <dbReference type="Proteomes" id="UP000075680"/>
    </source>
</evidence>
<feature type="transmembrane region" description="Helical" evidence="8">
    <location>
        <begin position="143"/>
        <end position="165"/>
    </location>
</feature>
<comment type="subcellular location">
    <subcellularLocation>
        <location evidence="1">Cell membrane</location>
        <topology evidence="1">Multi-pass membrane protein</topology>
    </subcellularLocation>
</comment>
<reference evidence="9 10" key="1">
    <citation type="journal article" date="2016" name="Sci. Rep.">
        <title>Genomic and phenotypic characterization of the species Acinetobacter venetianus.</title>
        <authorList>
            <person name="Fondi M."/>
            <person name="Maida I."/>
            <person name="Perrin E."/>
            <person name="Orlandini V."/>
            <person name="La Torre L."/>
            <person name="Bosi E."/>
            <person name="Negroni A."/>
            <person name="Zanaroli G."/>
            <person name="Fava F."/>
            <person name="Decorosi F."/>
            <person name="Giovannetti L."/>
            <person name="Viti C."/>
            <person name="Vaneechoutte M."/>
            <person name="Dijkshoorn L."/>
            <person name="Fani R."/>
        </authorList>
    </citation>
    <scope>NUCLEOTIDE SEQUENCE [LARGE SCALE GENOMIC DNA]</scope>
    <source>
        <strain evidence="9 10">LUH5627</strain>
    </source>
</reference>
<dbReference type="NCBIfam" id="NF037981">
    <property type="entry name" value="NCS2_1"/>
    <property type="match status" value="1"/>
</dbReference>
<proteinExistence type="inferred from homology"/>
<dbReference type="PANTHER" id="PTHR42810">
    <property type="entry name" value="PURINE PERMEASE C1399.01C-RELATED"/>
    <property type="match status" value="1"/>
</dbReference>
<dbReference type="InterPro" id="IPR017588">
    <property type="entry name" value="UacT-like"/>
</dbReference>
<evidence type="ECO:0000256" key="3">
    <source>
        <dbReference type="ARBA" id="ARBA00022448"/>
    </source>
</evidence>
<dbReference type="PATRIC" id="fig|52133.18.peg.2693"/>
<dbReference type="GO" id="GO:0042907">
    <property type="term" value="F:xanthine transmembrane transporter activity"/>
    <property type="evidence" value="ECO:0007669"/>
    <property type="project" value="TreeGrafter"/>
</dbReference>
<feature type="transmembrane region" description="Helical" evidence="8">
    <location>
        <begin position="203"/>
        <end position="222"/>
    </location>
</feature>
<feature type="transmembrane region" description="Helical" evidence="8">
    <location>
        <begin position="387"/>
        <end position="406"/>
    </location>
</feature>
<organism evidence="9 10">
    <name type="scientific">Acinetobacter venetianus</name>
    <dbReference type="NCBI Taxonomy" id="52133"/>
    <lineage>
        <taxon>Bacteria</taxon>
        <taxon>Pseudomonadati</taxon>
        <taxon>Pseudomonadota</taxon>
        <taxon>Gammaproteobacteria</taxon>
        <taxon>Moraxellales</taxon>
        <taxon>Moraxellaceae</taxon>
        <taxon>Acinetobacter</taxon>
    </lineage>
</organism>
<feature type="transmembrane region" description="Helical" evidence="8">
    <location>
        <begin position="177"/>
        <end position="196"/>
    </location>
</feature>
<dbReference type="InterPro" id="IPR006043">
    <property type="entry name" value="NCS2"/>
</dbReference>
<protein>
    <submittedName>
        <fullName evidence="9">Uric acid transporter UacT</fullName>
    </submittedName>
</protein>
<evidence type="ECO:0000256" key="1">
    <source>
        <dbReference type="ARBA" id="ARBA00004651"/>
    </source>
</evidence>
<feature type="transmembrane region" description="Helical" evidence="8">
    <location>
        <begin position="356"/>
        <end position="375"/>
    </location>
</feature>
<feature type="transmembrane region" description="Helical" evidence="8">
    <location>
        <begin position="115"/>
        <end position="134"/>
    </location>
</feature>
<feature type="transmembrane region" description="Helical" evidence="8">
    <location>
        <begin position="59"/>
        <end position="76"/>
    </location>
</feature>
<evidence type="ECO:0000256" key="5">
    <source>
        <dbReference type="ARBA" id="ARBA00022692"/>
    </source>
</evidence>
<comment type="similarity">
    <text evidence="2">Belongs to the nucleobase:cation symporter-2 (NCS2) (TC 2.A.40) family.</text>
</comment>
<sequence length="457" mass="47811">MHQDKVHSDVDMDVSAEHQYLGMNKNIIYGLQHVLTMYGGIIAPPLIIGAAAGLDGSEIALLVAAALFVGGIATVLQTIGFKHFGAKLPIVQGVSFAGVATILAIVSTGGGLPSAFGAVIVASIIGLFLTPFFAKIIRFFPPVVTGCVITMIGISLTPVAIRWIMGGNPKAENWGDPANVGLAVMTLAIVIIFSMLRSQILRRLAILIAIVLGTILAYFAGFADFSKVASGSIFALPSFFHFGSPVFEFSAILSMTIVTLVIMTETTADIIAIGEIVGTKVDSKRIGDGLRADMLSSAVSPIFGSFMQTAFAQNVGLVAITGIKSRFVVATAGGILIVLGLLPIVGRLVASIPMPVLGGAGIVLFGTVAASGIRTLAKVDYNDHKNLIIVATSLAIGMIPIVNHEFYAQFPIWVQTLLHSGISSACLTAIFLNIVFNHLPFTKKSAEVATLPVNSGH</sequence>
<feature type="transmembrane region" description="Helical" evidence="8">
    <location>
        <begin position="242"/>
        <end position="263"/>
    </location>
</feature>
<comment type="caution">
    <text evidence="9">The sequence shown here is derived from an EMBL/GenBank/DDBJ whole genome shotgun (WGS) entry which is preliminary data.</text>
</comment>
<evidence type="ECO:0000256" key="6">
    <source>
        <dbReference type="ARBA" id="ARBA00022989"/>
    </source>
</evidence>
<gene>
    <name evidence="9" type="primary">uacT</name>
    <name evidence="9" type="ORF">AVENLUH5627_02624</name>
</gene>
<dbReference type="Pfam" id="PF00860">
    <property type="entry name" value="Xan_ur_permease"/>
    <property type="match status" value="1"/>
</dbReference>
<evidence type="ECO:0000256" key="7">
    <source>
        <dbReference type="ARBA" id="ARBA00023136"/>
    </source>
</evidence>
<keyword evidence="5 8" id="KW-0812">Transmembrane</keyword>
<dbReference type="NCBIfam" id="TIGR03173">
    <property type="entry name" value="pbuX"/>
    <property type="match status" value="1"/>
</dbReference>
<evidence type="ECO:0000256" key="2">
    <source>
        <dbReference type="ARBA" id="ARBA00008821"/>
    </source>
</evidence>
<dbReference type="EMBL" id="JRUE01000210">
    <property type="protein sequence ID" value="KXZ66340.1"/>
    <property type="molecule type" value="Genomic_DNA"/>
</dbReference>
<keyword evidence="6 8" id="KW-1133">Transmembrane helix</keyword>
<dbReference type="NCBIfam" id="TIGR00801">
    <property type="entry name" value="ncs2"/>
    <property type="match status" value="1"/>
</dbReference>
<feature type="transmembrane region" description="Helical" evidence="8">
    <location>
        <begin position="327"/>
        <end position="350"/>
    </location>
</feature>
<feature type="transmembrane region" description="Helical" evidence="8">
    <location>
        <begin position="412"/>
        <end position="436"/>
    </location>
</feature>
<dbReference type="GO" id="GO:0005886">
    <property type="term" value="C:plasma membrane"/>
    <property type="evidence" value="ECO:0007669"/>
    <property type="project" value="UniProtKB-SubCell"/>
</dbReference>
<dbReference type="Proteomes" id="UP000075680">
    <property type="component" value="Unassembled WGS sequence"/>
</dbReference>
<feature type="transmembrane region" description="Helical" evidence="8">
    <location>
        <begin position="88"/>
        <end position="109"/>
    </location>
</feature>
<dbReference type="PROSITE" id="PS01116">
    <property type="entry name" value="XANTH_URACIL_PERMASE"/>
    <property type="match status" value="1"/>
</dbReference>
<dbReference type="RefSeq" id="WP_061519320.1">
    <property type="nucleotide sequence ID" value="NZ_JRUE01000210.1"/>
</dbReference>
<dbReference type="InterPro" id="IPR006042">
    <property type="entry name" value="Xan_ur_permease"/>
</dbReference>
<keyword evidence="7 8" id="KW-0472">Membrane</keyword>
<keyword evidence="4" id="KW-1003">Cell membrane</keyword>
<evidence type="ECO:0000256" key="4">
    <source>
        <dbReference type="ARBA" id="ARBA00022475"/>
    </source>
</evidence>
<accession>A0A150HLM2</accession>
<evidence type="ECO:0000313" key="9">
    <source>
        <dbReference type="EMBL" id="KXZ66340.1"/>
    </source>
</evidence>
<dbReference type="PANTHER" id="PTHR42810:SF4">
    <property type="entry name" value="URIC ACID TRANSPORTER UACT"/>
    <property type="match status" value="1"/>
</dbReference>
<dbReference type="AlphaFoldDB" id="A0A150HLM2"/>
<keyword evidence="3" id="KW-0813">Transport</keyword>
<feature type="transmembrane region" description="Helical" evidence="8">
    <location>
        <begin position="34"/>
        <end position="53"/>
    </location>
</feature>
<evidence type="ECO:0000256" key="8">
    <source>
        <dbReference type="SAM" id="Phobius"/>
    </source>
</evidence>
<name>A0A150HLM2_9GAMM</name>